<dbReference type="Pfam" id="PF24481">
    <property type="entry name" value="CT398_CC"/>
    <property type="match status" value="1"/>
</dbReference>
<feature type="domain" description="CT398-like coiled coil hairpin" evidence="3">
    <location>
        <begin position="11"/>
        <end position="187"/>
    </location>
</feature>
<dbReference type="Pfam" id="PF02591">
    <property type="entry name" value="Zn_ribbon_9"/>
    <property type="match status" value="1"/>
</dbReference>
<dbReference type="InterPro" id="IPR003743">
    <property type="entry name" value="Zf-RING_7"/>
</dbReference>
<dbReference type="EMBL" id="FUYE01000005">
    <property type="protein sequence ID" value="SKA92458.1"/>
    <property type="molecule type" value="Genomic_DNA"/>
</dbReference>
<evidence type="ECO:0000313" key="5">
    <source>
        <dbReference type="Proteomes" id="UP000190774"/>
    </source>
</evidence>
<dbReference type="STRING" id="48467.SAMN02745166_01901"/>
<organism evidence="4 5">
    <name type="scientific">Prosthecobacter debontii</name>
    <dbReference type="NCBI Taxonomy" id="48467"/>
    <lineage>
        <taxon>Bacteria</taxon>
        <taxon>Pseudomonadati</taxon>
        <taxon>Verrucomicrobiota</taxon>
        <taxon>Verrucomicrobiia</taxon>
        <taxon>Verrucomicrobiales</taxon>
        <taxon>Verrucomicrobiaceae</taxon>
        <taxon>Prosthecobacter</taxon>
    </lineage>
</organism>
<evidence type="ECO:0000313" key="4">
    <source>
        <dbReference type="EMBL" id="SKA92458.1"/>
    </source>
</evidence>
<dbReference type="Proteomes" id="UP000190774">
    <property type="component" value="Unassembled WGS sequence"/>
</dbReference>
<feature type="coiled-coil region" evidence="1">
    <location>
        <begin position="90"/>
        <end position="138"/>
    </location>
</feature>
<reference evidence="5" key="1">
    <citation type="submission" date="2017-02" db="EMBL/GenBank/DDBJ databases">
        <authorList>
            <person name="Varghese N."/>
            <person name="Submissions S."/>
        </authorList>
    </citation>
    <scope>NUCLEOTIDE SEQUENCE [LARGE SCALE GENOMIC DNA]</scope>
    <source>
        <strain evidence="5">ATCC 700200</strain>
    </source>
</reference>
<accession>A0A1T4XTG4</accession>
<protein>
    <submittedName>
        <fullName evidence="4">Uncharacterized protein</fullName>
    </submittedName>
</protein>
<keyword evidence="5" id="KW-1185">Reference proteome</keyword>
<dbReference type="AlphaFoldDB" id="A0A1T4XTG4"/>
<evidence type="ECO:0000256" key="1">
    <source>
        <dbReference type="SAM" id="Coils"/>
    </source>
</evidence>
<gene>
    <name evidence="4" type="ORF">SAMN02745166_01901</name>
</gene>
<dbReference type="RefSeq" id="WP_078813081.1">
    <property type="nucleotide sequence ID" value="NZ_FUYE01000005.1"/>
</dbReference>
<sequence length="234" mass="26016">MLPEITQLLKLQERDQRIRSLQKELKDIPKNEAMAKMQLAGDQAATDSATQKVKEIEVKIKGVELDIATRQNSIKRLQDQQFETRKNDEFQALGHEIKRYEGDVRALEDTELEHMEALEEAKAVLKEAQAKLAVTQERVNGDLKTLAIRAEGVKTRLASEEAERATAAAPVEAPALDLYNRLFTKKGDSAVVALTNGICGGCHMKVVMGTIQQLKAGETITQCESCGRILYLVE</sequence>
<dbReference type="Gene3D" id="1.10.287.1490">
    <property type="match status" value="1"/>
</dbReference>
<keyword evidence="1" id="KW-0175">Coiled coil</keyword>
<proteinExistence type="predicted"/>
<evidence type="ECO:0000259" key="2">
    <source>
        <dbReference type="Pfam" id="PF02591"/>
    </source>
</evidence>
<dbReference type="OrthoDB" id="9799341at2"/>
<name>A0A1T4XTG4_9BACT</name>
<feature type="domain" description="C4-type zinc ribbon" evidence="2">
    <location>
        <begin position="199"/>
        <end position="230"/>
    </location>
</feature>
<evidence type="ECO:0000259" key="3">
    <source>
        <dbReference type="Pfam" id="PF24481"/>
    </source>
</evidence>
<dbReference type="InterPro" id="IPR056003">
    <property type="entry name" value="CT398_CC_hairpin"/>
</dbReference>